<gene>
    <name evidence="1" type="ORF">HPBE_LOCUS13628</name>
</gene>
<reference evidence="1" key="1">
    <citation type="submission" date="2018-11" db="EMBL/GenBank/DDBJ databases">
        <authorList>
            <consortium name="Pathogen Informatics"/>
        </authorList>
    </citation>
    <scope>NUCLEOTIDE SEQUENCE [LARGE SCALE GENOMIC DNA]</scope>
</reference>
<sequence>MARFKKIVYRGYAEMVYSDLLEALDSERAIIRYAGDKHSRGATWAKDFIERYSAAKGKRVLRKKSNPPEYEIEIVPLLENLESGTVQCTAVRRIIVTRCPSSVLALSLLAEMFMSFVVENLLE</sequence>
<accession>A0A3P8AME5</accession>
<evidence type="ECO:0000313" key="1">
    <source>
        <dbReference type="EMBL" id="VDO96874.1"/>
    </source>
</evidence>
<protein>
    <submittedName>
        <fullName evidence="1">Uncharacterized protein</fullName>
    </submittedName>
</protein>
<name>A0A3P8AME5_HELPZ</name>
<dbReference type="EMBL" id="UZAH01028004">
    <property type="protein sequence ID" value="VDO96874.1"/>
    <property type="molecule type" value="Genomic_DNA"/>
</dbReference>
<organism evidence="1">
    <name type="scientific">Heligmosomoides polygyrus</name>
    <name type="common">Parasitic roundworm</name>
    <dbReference type="NCBI Taxonomy" id="6339"/>
    <lineage>
        <taxon>Eukaryota</taxon>
        <taxon>Metazoa</taxon>
        <taxon>Ecdysozoa</taxon>
        <taxon>Nematoda</taxon>
        <taxon>Chromadorea</taxon>
        <taxon>Rhabditida</taxon>
        <taxon>Rhabditina</taxon>
        <taxon>Rhabditomorpha</taxon>
        <taxon>Strongyloidea</taxon>
        <taxon>Heligmosomidae</taxon>
        <taxon>Heligmosomoides</taxon>
    </lineage>
</organism>
<proteinExistence type="predicted"/>
<dbReference type="AlphaFoldDB" id="A0A3P8AME5"/>